<comment type="caution">
    <text evidence="2">The sequence shown here is derived from an EMBL/GenBank/DDBJ whole genome shotgun (WGS) entry which is preliminary data.</text>
</comment>
<evidence type="ECO:0000313" key="2">
    <source>
        <dbReference type="EMBL" id="GAA2370034.1"/>
    </source>
</evidence>
<accession>A0ABP5U534</accession>
<organism evidence="2 3">
    <name type="scientific">Gordonia cholesterolivorans</name>
    <dbReference type="NCBI Taxonomy" id="559625"/>
    <lineage>
        <taxon>Bacteria</taxon>
        <taxon>Bacillati</taxon>
        <taxon>Actinomycetota</taxon>
        <taxon>Actinomycetes</taxon>
        <taxon>Mycobacteriales</taxon>
        <taxon>Gordoniaceae</taxon>
        <taxon>Gordonia</taxon>
    </lineage>
</organism>
<evidence type="ECO:0000256" key="1">
    <source>
        <dbReference type="SAM" id="Phobius"/>
    </source>
</evidence>
<dbReference type="RefSeq" id="WP_346074909.1">
    <property type="nucleotide sequence ID" value="NZ_BAAARB010000003.1"/>
</dbReference>
<sequence length="173" mass="17302">MQITKWIGTASWWVFVVARLVGEMGEPVAGTSRDFVGFLRVGGGWTAYTPLTDAIATRNVDTAAPNALMLISLIALAVTVDAGVVQAVLSRRLLVGVIAVAAPVVGGVLVLGGLYHRTGAAGAVQLSSLSVFALILTAVAVRGLGTQLGAYGNRAGAAAQAGRGADSTGGGSA</sequence>
<feature type="transmembrane region" description="Helical" evidence="1">
    <location>
        <begin position="93"/>
        <end position="115"/>
    </location>
</feature>
<keyword evidence="1" id="KW-0812">Transmembrane</keyword>
<keyword evidence="1" id="KW-1133">Transmembrane helix</keyword>
<dbReference type="Proteomes" id="UP001501170">
    <property type="component" value="Unassembled WGS sequence"/>
</dbReference>
<evidence type="ECO:0000313" key="3">
    <source>
        <dbReference type="Proteomes" id="UP001501170"/>
    </source>
</evidence>
<feature type="transmembrane region" description="Helical" evidence="1">
    <location>
        <begin position="67"/>
        <end position="86"/>
    </location>
</feature>
<name>A0ABP5U534_9ACTN</name>
<protein>
    <submittedName>
        <fullName evidence="2">Uncharacterized protein</fullName>
    </submittedName>
</protein>
<reference evidence="3" key="1">
    <citation type="journal article" date="2019" name="Int. J. Syst. Evol. Microbiol.">
        <title>The Global Catalogue of Microorganisms (GCM) 10K type strain sequencing project: providing services to taxonomists for standard genome sequencing and annotation.</title>
        <authorList>
            <consortium name="The Broad Institute Genomics Platform"/>
            <consortium name="The Broad Institute Genome Sequencing Center for Infectious Disease"/>
            <person name="Wu L."/>
            <person name="Ma J."/>
        </authorList>
    </citation>
    <scope>NUCLEOTIDE SEQUENCE [LARGE SCALE GENOMIC DNA]</scope>
    <source>
        <strain evidence="3">JCM 16227</strain>
    </source>
</reference>
<keyword evidence="1" id="KW-0472">Membrane</keyword>
<feature type="transmembrane region" description="Helical" evidence="1">
    <location>
        <begin position="121"/>
        <end position="141"/>
    </location>
</feature>
<proteinExistence type="predicted"/>
<dbReference type="EMBL" id="BAAARB010000003">
    <property type="protein sequence ID" value="GAA2370034.1"/>
    <property type="molecule type" value="Genomic_DNA"/>
</dbReference>
<keyword evidence="3" id="KW-1185">Reference proteome</keyword>
<gene>
    <name evidence="2" type="ORF">GCM10009855_06670</name>
</gene>